<evidence type="ECO:0000256" key="3">
    <source>
        <dbReference type="ARBA" id="ARBA00022448"/>
    </source>
</evidence>
<name>A0A3D2XBN3_9FIRM</name>
<reference evidence="6 7" key="1">
    <citation type="journal article" date="2018" name="Nat. Biotechnol.">
        <title>A standardized bacterial taxonomy based on genome phylogeny substantially revises the tree of life.</title>
        <authorList>
            <person name="Parks D.H."/>
            <person name="Chuvochina M."/>
            <person name="Waite D.W."/>
            <person name="Rinke C."/>
            <person name="Skarshewski A."/>
            <person name="Chaumeil P.A."/>
            <person name="Hugenholtz P."/>
        </authorList>
    </citation>
    <scope>NUCLEOTIDE SEQUENCE [LARGE SCALE GENOMIC DNA]</scope>
    <source>
        <strain evidence="6">UBA11728</strain>
    </source>
</reference>
<protein>
    <submittedName>
        <fullName evidence="6">Peptide ABC transporter substrate-binding protein</fullName>
    </submittedName>
</protein>
<accession>A0A3D2XBN3</accession>
<dbReference type="SUPFAM" id="SSF53850">
    <property type="entry name" value="Periplasmic binding protein-like II"/>
    <property type="match status" value="1"/>
</dbReference>
<dbReference type="InterPro" id="IPR039424">
    <property type="entry name" value="SBP_5"/>
</dbReference>
<evidence type="ECO:0000256" key="2">
    <source>
        <dbReference type="ARBA" id="ARBA00005695"/>
    </source>
</evidence>
<evidence type="ECO:0000313" key="6">
    <source>
        <dbReference type="EMBL" id="HCL03935.1"/>
    </source>
</evidence>
<gene>
    <name evidence="6" type="ORF">DHW61_16270</name>
</gene>
<dbReference type="EMBL" id="DPVV01000533">
    <property type="protein sequence ID" value="HCL03935.1"/>
    <property type="molecule type" value="Genomic_DNA"/>
</dbReference>
<dbReference type="InterPro" id="IPR000914">
    <property type="entry name" value="SBP_5_dom"/>
</dbReference>
<dbReference type="PANTHER" id="PTHR30290">
    <property type="entry name" value="PERIPLASMIC BINDING COMPONENT OF ABC TRANSPORTER"/>
    <property type="match status" value="1"/>
</dbReference>
<dbReference type="Proteomes" id="UP000262969">
    <property type="component" value="Unassembled WGS sequence"/>
</dbReference>
<dbReference type="Gene3D" id="3.90.76.10">
    <property type="entry name" value="Dipeptide-binding Protein, Domain 1"/>
    <property type="match status" value="1"/>
</dbReference>
<keyword evidence="3" id="KW-0813">Transport</keyword>
<evidence type="ECO:0000256" key="4">
    <source>
        <dbReference type="ARBA" id="ARBA00022729"/>
    </source>
</evidence>
<dbReference type="GO" id="GO:0015833">
    <property type="term" value="P:peptide transport"/>
    <property type="evidence" value="ECO:0007669"/>
    <property type="project" value="TreeGrafter"/>
</dbReference>
<comment type="caution">
    <text evidence="6">The sequence shown here is derived from an EMBL/GenBank/DDBJ whole genome shotgun (WGS) entry which is preliminary data.</text>
</comment>
<dbReference type="Gene3D" id="3.40.190.10">
    <property type="entry name" value="Periplasmic binding protein-like II"/>
    <property type="match status" value="1"/>
</dbReference>
<dbReference type="PANTHER" id="PTHR30290:SF10">
    <property type="entry name" value="PERIPLASMIC OLIGOPEPTIDE-BINDING PROTEIN-RELATED"/>
    <property type="match status" value="1"/>
</dbReference>
<dbReference type="PROSITE" id="PS51257">
    <property type="entry name" value="PROKAR_LIPOPROTEIN"/>
    <property type="match status" value="1"/>
</dbReference>
<keyword evidence="4" id="KW-0732">Signal</keyword>
<dbReference type="GO" id="GO:0030313">
    <property type="term" value="C:cell envelope"/>
    <property type="evidence" value="ECO:0007669"/>
    <property type="project" value="UniProtKB-SubCell"/>
</dbReference>
<sequence>MRVGKRIVLLLLSFSLLLTSGCFRTSKVVENEESIYRLLYSSEVSTLNYLVTSSSHEIRVGANVIDTLVEYDSFGNLIPSLATSWKVSEDGLSVTFELREGEYWVNEKGEKIAEVTAKDFVSAMQYVLTKEYESETAKLLFGLIKNAKDFYEKQGDFKRVGVKAFGNYTLVYTLEQPCPYFLSYLTYGCFMPAYGPLLEELKSKFGAATGPDTLYYNGAYRLSVFKPQEKRIFQKNEANWDADLVYINRIEETYNSEAATLAPALALRGEIDYAAIHSDLLDTFMEQKNTKDLVSRGRKKTDYSFFYIFNFNPKFEKRYEPQNWKKAVQNENFRLAIMSAMDRVKALRVAEPNHPEELLLNSITPPNFIRFEGEDYTEFPALYDISRRDSFKKDMAVIYKEKAKQELKKVGCTFPVKILLRYRANSTDWANECIVIAQQIESLLGKDFVRFIVEAGPSQNFTSQVRERGDYAMLKSNWGADYADPQTFTEFFDDDLASHILPSKEEKLSIMPVIDTYYELLTEAKESVLDIKKRYTAFAEAEAFLINHALVIPFSISPVSYQMTKLNIYESSYASFGVSTSRYKGMKYYKVILNNRIVEINKAVWEKEKKQKKDG</sequence>
<evidence type="ECO:0000256" key="1">
    <source>
        <dbReference type="ARBA" id="ARBA00004196"/>
    </source>
</evidence>
<evidence type="ECO:0000259" key="5">
    <source>
        <dbReference type="Pfam" id="PF00496"/>
    </source>
</evidence>
<dbReference type="Gene3D" id="3.10.105.10">
    <property type="entry name" value="Dipeptide-binding Protein, Domain 3"/>
    <property type="match status" value="1"/>
</dbReference>
<dbReference type="AlphaFoldDB" id="A0A3D2XBN3"/>
<proteinExistence type="inferred from homology"/>
<dbReference type="CDD" id="cd08504">
    <property type="entry name" value="PBP2_OppA"/>
    <property type="match status" value="1"/>
</dbReference>
<dbReference type="GO" id="GO:1904680">
    <property type="term" value="F:peptide transmembrane transporter activity"/>
    <property type="evidence" value="ECO:0007669"/>
    <property type="project" value="TreeGrafter"/>
</dbReference>
<comment type="subcellular location">
    <subcellularLocation>
        <location evidence="1">Cell envelope</location>
    </subcellularLocation>
</comment>
<comment type="similarity">
    <text evidence="2">Belongs to the bacterial solute-binding protein 5 family.</text>
</comment>
<dbReference type="Pfam" id="PF00496">
    <property type="entry name" value="SBP_bac_5"/>
    <property type="match status" value="1"/>
</dbReference>
<organism evidence="6 7">
    <name type="scientific">Lachnoclostridium phytofermentans</name>
    <dbReference type="NCBI Taxonomy" id="66219"/>
    <lineage>
        <taxon>Bacteria</taxon>
        <taxon>Bacillati</taxon>
        <taxon>Bacillota</taxon>
        <taxon>Clostridia</taxon>
        <taxon>Lachnospirales</taxon>
        <taxon>Lachnospiraceae</taxon>
    </lineage>
</organism>
<evidence type="ECO:0000313" key="7">
    <source>
        <dbReference type="Proteomes" id="UP000262969"/>
    </source>
</evidence>
<feature type="domain" description="Solute-binding protein family 5" evidence="5">
    <location>
        <begin position="77"/>
        <end position="493"/>
    </location>
</feature>